<sequence length="121" mass="13862">MHAKNWLVPALMVFSLSGCVIAINDHNKSDSDGTNWRENQKNNRQYINQLTTGTPMITVMQQLGTADFTETFQKDDDAVQVLFYRTHHRRSDGMTTKDECTPLVFKNGQLTGWGEKAYNYL</sequence>
<evidence type="ECO:0000313" key="3">
    <source>
        <dbReference type="EMBL" id="MDP4534911.1"/>
    </source>
</evidence>
<keyword evidence="1 2" id="KW-0732">Signal</keyword>
<gene>
    <name evidence="3" type="ORF">Q3O60_01755</name>
</gene>
<proteinExistence type="predicted"/>
<keyword evidence="4" id="KW-1185">Reference proteome</keyword>
<feature type="chain" id="PRO_5045330223" evidence="2">
    <location>
        <begin position="23"/>
        <end position="121"/>
    </location>
</feature>
<dbReference type="InterPro" id="IPR037873">
    <property type="entry name" value="BamE-like"/>
</dbReference>
<dbReference type="InterPro" id="IPR021534">
    <property type="entry name" value="DUF3192"/>
</dbReference>
<reference evidence="3 4" key="1">
    <citation type="submission" date="2023-08" db="EMBL/GenBank/DDBJ databases">
        <authorList>
            <person name="Joshi A."/>
            <person name="Thite S."/>
        </authorList>
    </citation>
    <scope>NUCLEOTIDE SEQUENCE [LARGE SCALE GENOMIC DNA]</scope>
    <source>
        <strain evidence="3 4">AC40</strain>
    </source>
</reference>
<protein>
    <submittedName>
        <fullName evidence="3">DUF3192 domain-containing protein</fullName>
    </submittedName>
</protein>
<evidence type="ECO:0000313" key="4">
    <source>
        <dbReference type="Proteomes" id="UP001231616"/>
    </source>
</evidence>
<comment type="caution">
    <text evidence="3">The sequence shown here is derived from an EMBL/GenBank/DDBJ whole genome shotgun (WGS) entry which is preliminary data.</text>
</comment>
<dbReference type="Pfam" id="PF11399">
    <property type="entry name" value="DUF3192"/>
    <property type="match status" value="1"/>
</dbReference>
<evidence type="ECO:0000256" key="2">
    <source>
        <dbReference type="SAM" id="SignalP"/>
    </source>
</evidence>
<feature type="signal peptide" evidence="2">
    <location>
        <begin position="1"/>
        <end position="22"/>
    </location>
</feature>
<organism evidence="3 4">
    <name type="scientific">Alkalimonas collagenimarina</name>
    <dbReference type="NCBI Taxonomy" id="400390"/>
    <lineage>
        <taxon>Bacteria</taxon>
        <taxon>Pseudomonadati</taxon>
        <taxon>Pseudomonadota</taxon>
        <taxon>Gammaproteobacteria</taxon>
        <taxon>Alkalimonas</taxon>
    </lineage>
</organism>
<dbReference type="Proteomes" id="UP001231616">
    <property type="component" value="Unassembled WGS sequence"/>
</dbReference>
<dbReference type="Gene3D" id="3.30.1450.10">
    <property type="match status" value="1"/>
</dbReference>
<evidence type="ECO:0000256" key="1">
    <source>
        <dbReference type="ARBA" id="ARBA00022729"/>
    </source>
</evidence>
<name>A0ABT9GV50_9GAMM</name>
<dbReference type="PROSITE" id="PS51257">
    <property type="entry name" value="PROKAR_LIPOPROTEIN"/>
    <property type="match status" value="1"/>
</dbReference>
<dbReference type="EMBL" id="JAUZVZ010000002">
    <property type="protein sequence ID" value="MDP4534911.1"/>
    <property type="molecule type" value="Genomic_DNA"/>
</dbReference>
<dbReference type="RefSeq" id="WP_305892177.1">
    <property type="nucleotide sequence ID" value="NZ_JAUZVZ010000002.1"/>
</dbReference>
<accession>A0ABT9GV50</accession>